<proteinExistence type="predicted"/>
<name>A0ABD6W787_RATRA</name>
<reference evidence="1 2" key="1">
    <citation type="submission" date="2018-02" db="EMBL/GenBank/DDBJ databases">
        <title>Bacteriophage NCPPB3778 and a type I-E CRISPR drive the evolution of the US Biological Select Agent, Rathayibacter toxicus.</title>
        <authorList>
            <person name="Davis E.W.II."/>
            <person name="Tabima J.F."/>
            <person name="Weisberg A.J."/>
            <person name="Lopes L.D."/>
            <person name="Wiseman M.S."/>
            <person name="Wiseman M.S."/>
            <person name="Pupko T."/>
            <person name="Belcher M.S."/>
            <person name="Sechler A.J."/>
            <person name="Tancos M.A."/>
            <person name="Schroeder B.K."/>
            <person name="Murray T.D."/>
            <person name="Luster D.G."/>
            <person name="Schneider W.L."/>
            <person name="Rogers E."/>
            <person name="Andreote F.D."/>
            <person name="Grunwald N.J."/>
            <person name="Putnam M.L."/>
            <person name="Chang J.H."/>
        </authorList>
    </citation>
    <scope>NUCLEOTIDE SEQUENCE [LARGE SCALE GENOMIC DNA]</scope>
    <source>
        <strain evidence="1 2">AY1I9</strain>
    </source>
</reference>
<accession>A0ABD6W787</accession>
<evidence type="ECO:0000313" key="1">
    <source>
        <dbReference type="EMBL" id="PPF12702.1"/>
    </source>
</evidence>
<protein>
    <submittedName>
        <fullName evidence="1">Uncharacterized protein</fullName>
    </submittedName>
</protein>
<gene>
    <name evidence="1" type="ORF">C5C04_10630</name>
</gene>
<dbReference type="Proteomes" id="UP000237881">
    <property type="component" value="Unassembled WGS sequence"/>
</dbReference>
<organism evidence="1 2">
    <name type="scientific">Rathayibacter rathayi</name>
    <name type="common">Corynebacterium rathayi</name>
    <dbReference type="NCBI Taxonomy" id="33887"/>
    <lineage>
        <taxon>Bacteria</taxon>
        <taxon>Bacillati</taxon>
        <taxon>Actinomycetota</taxon>
        <taxon>Actinomycetes</taxon>
        <taxon>Micrococcales</taxon>
        <taxon>Microbacteriaceae</taxon>
        <taxon>Rathayibacter</taxon>
    </lineage>
</organism>
<dbReference type="AlphaFoldDB" id="A0ABD6W787"/>
<evidence type="ECO:0000313" key="2">
    <source>
        <dbReference type="Proteomes" id="UP000237881"/>
    </source>
</evidence>
<sequence length="119" mass="13106">MTRPRFIPLDRPGRLATGTPYQLMYLEAGDEHIAVRFIGLMPGAGRELSRTRVALRDERGGDYPFELTLHGGQIVPEEAIFSFAGPLGTTSQVDIILGNDETVIETIDVRPAPVDTIDR</sequence>
<comment type="caution">
    <text evidence="1">The sequence shown here is derived from an EMBL/GenBank/DDBJ whole genome shotgun (WGS) entry which is preliminary data.</text>
</comment>
<dbReference type="EMBL" id="PSUL01000025">
    <property type="protein sequence ID" value="PPF12702.1"/>
    <property type="molecule type" value="Genomic_DNA"/>
</dbReference>